<feature type="non-terminal residue" evidence="1">
    <location>
        <position position="1"/>
    </location>
</feature>
<feature type="non-terminal residue" evidence="1">
    <location>
        <position position="151"/>
    </location>
</feature>
<organism evidence="1 2">
    <name type="scientific">Pristionchus entomophagus</name>
    <dbReference type="NCBI Taxonomy" id="358040"/>
    <lineage>
        <taxon>Eukaryota</taxon>
        <taxon>Metazoa</taxon>
        <taxon>Ecdysozoa</taxon>
        <taxon>Nematoda</taxon>
        <taxon>Chromadorea</taxon>
        <taxon>Rhabditida</taxon>
        <taxon>Rhabditina</taxon>
        <taxon>Diplogasteromorpha</taxon>
        <taxon>Diplogasteroidea</taxon>
        <taxon>Neodiplogasteridae</taxon>
        <taxon>Pristionchus</taxon>
    </lineage>
</organism>
<evidence type="ECO:0008006" key="3">
    <source>
        <dbReference type="Google" id="ProtNLM"/>
    </source>
</evidence>
<evidence type="ECO:0000313" key="2">
    <source>
        <dbReference type="Proteomes" id="UP001432027"/>
    </source>
</evidence>
<dbReference type="EMBL" id="BTSX01000001">
    <property type="protein sequence ID" value="GMS80964.1"/>
    <property type="molecule type" value="Genomic_DNA"/>
</dbReference>
<accession>A0AAV5SLH4</accession>
<dbReference type="AlphaFoldDB" id="A0AAV5SLH4"/>
<dbReference type="PANTHER" id="PTHR34228">
    <property type="entry name" value="PROTEIN CBG09474-RELATED"/>
    <property type="match status" value="1"/>
</dbReference>
<gene>
    <name evidence="1" type="ORF">PENTCL1PPCAC_3139</name>
</gene>
<proteinExistence type="predicted"/>
<keyword evidence="2" id="KW-1185">Reference proteome</keyword>
<sequence>FSDAEPWGLDMRRLVDSCQHSKKMAVHCHNSAVKCLAKPHERAMRQRDAVEHSYQDCRSTMYDCLQTIIESGDNENCTAIARTLSKKVLVYADLDEARHGKAIIDTYPIIASGLLKHCNENDLETCYRSFNDCALENRREHPELFNAARRI</sequence>
<reference evidence="1" key="1">
    <citation type="submission" date="2023-10" db="EMBL/GenBank/DDBJ databases">
        <title>Genome assembly of Pristionchus species.</title>
        <authorList>
            <person name="Yoshida K."/>
            <person name="Sommer R.J."/>
        </authorList>
    </citation>
    <scope>NUCLEOTIDE SEQUENCE</scope>
    <source>
        <strain evidence="1">RS0144</strain>
    </source>
</reference>
<name>A0AAV5SLH4_9BILA</name>
<dbReference type="Proteomes" id="UP001432027">
    <property type="component" value="Unassembled WGS sequence"/>
</dbReference>
<dbReference type="InterPro" id="IPR053322">
    <property type="entry name" value="PLA2-like"/>
</dbReference>
<dbReference type="PANTHER" id="PTHR34228:SF4">
    <property type="entry name" value="VENOM PROTEIN"/>
    <property type="match status" value="1"/>
</dbReference>
<evidence type="ECO:0000313" key="1">
    <source>
        <dbReference type="EMBL" id="GMS80964.1"/>
    </source>
</evidence>
<comment type="caution">
    <text evidence="1">The sequence shown here is derived from an EMBL/GenBank/DDBJ whole genome shotgun (WGS) entry which is preliminary data.</text>
</comment>
<protein>
    <recommendedName>
        <fullName evidence="3">Secreted protein</fullName>
    </recommendedName>
</protein>